<evidence type="ECO:0000256" key="5">
    <source>
        <dbReference type="ARBA" id="ARBA00022771"/>
    </source>
</evidence>
<keyword evidence="6 11" id="KW-0862">Zinc</keyword>
<evidence type="ECO:0000256" key="1">
    <source>
        <dbReference type="ARBA" id="ARBA00004123"/>
    </source>
</evidence>
<accession>A0AAV0MH14</accession>
<comment type="similarity">
    <text evidence="2 11">Belongs to the TFB4 family.</text>
</comment>
<evidence type="ECO:0000256" key="10">
    <source>
        <dbReference type="ARBA" id="ARBA00023242"/>
    </source>
</evidence>
<dbReference type="GO" id="GO:0000439">
    <property type="term" value="C:transcription factor TFIIH core complex"/>
    <property type="evidence" value="ECO:0007669"/>
    <property type="project" value="UniProtKB-UniRule"/>
</dbReference>
<gene>
    <name evidence="12" type="ORF">LITE_LOCUS28506</name>
</gene>
<comment type="subunit">
    <text evidence="11">Component of the 7-subunit TFIIH core complex composed of XPB, XPD, TFB1/GTF2H1, GTF2H2/P44, TFB4/GTF2H3, TFB2/GTF2H4 and TFB5/GTF2H5, which is active in NER. The core complex associates with the 3-subunit CDK-activating kinase (CAK) module composed of CYCH1/cyclin H1, CDKD and MAT1/At4g30820 to form the 10-subunit holoenzyme (holo-TFIIH) active in transcription.</text>
</comment>
<comment type="subcellular location">
    <subcellularLocation>
        <location evidence="1 11">Nucleus</location>
    </subcellularLocation>
</comment>
<keyword evidence="7 11" id="KW-0805">Transcription regulation</keyword>
<evidence type="ECO:0000256" key="11">
    <source>
        <dbReference type="RuleBase" id="RU368090"/>
    </source>
</evidence>
<evidence type="ECO:0000256" key="9">
    <source>
        <dbReference type="ARBA" id="ARBA00023204"/>
    </source>
</evidence>
<protein>
    <recommendedName>
        <fullName evidence="11">General transcription and DNA repair factor IIH subunit TFB4</fullName>
    </recommendedName>
    <alternativeName>
        <fullName evidence="11">RNA polymerase II transcription factor B subunit 4</fullName>
    </alternativeName>
</protein>
<dbReference type="Pfam" id="PF03850">
    <property type="entry name" value="Tfb4"/>
    <property type="match status" value="1"/>
</dbReference>
<keyword evidence="9 11" id="KW-0234">DNA repair</keyword>
<dbReference type="Proteomes" id="UP001154282">
    <property type="component" value="Unassembled WGS sequence"/>
</dbReference>
<evidence type="ECO:0000256" key="4">
    <source>
        <dbReference type="ARBA" id="ARBA00022763"/>
    </source>
</evidence>
<dbReference type="Gene3D" id="3.40.50.410">
    <property type="entry name" value="von Willebrand factor, type A domain"/>
    <property type="match status" value="1"/>
</dbReference>
<keyword evidence="13" id="KW-1185">Reference proteome</keyword>
<evidence type="ECO:0000256" key="8">
    <source>
        <dbReference type="ARBA" id="ARBA00023163"/>
    </source>
</evidence>
<keyword evidence="4 11" id="KW-0227">DNA damage</keyword>
<evidence type="ECO:0000256" key="7">
    <source>
        <dbReference type="ARBA" id="ARBA00023015"/>
    </source>
</evidence>
<dbReference type="InterPro" id="IPR004600">
    <property type="entry name" value="TFIIH_Tfb4/GTF2H3"/>
</dbReference>
<dbReference type="GO" id="GO:0006355">
    <property type="term" value="P:regulation of DNA-templated transcription"/>
    <property type="evidence" value="ECO:0007669"/>
    <property type="project" value="InterPro"/>
</dbReference>
<comment type="caution">
    <text evidence="12">The sequence shown here is derived from an EMBL/GenBank/DDBJ whole genome shotgun (WGS) entry which is preliminary data.</text>
</comment>
<keyword evidence="10 11" id="KW-0539">Nucleus</keyword>
<comment type="function">
    <text evidence="11">Component of the general transcription and DNA repair factor IIH (TFIIH) core complex, which is involved in general and transcription-coupled nucleotide excision repair (NER) of damaged DNA and, when complexed to CAK, in RNA transcription by RNA polymerase II. In NER, TFIIH acts by opening DNA around the lesion to allow the excision of the damaged oligonucleotide and its replacement by a new DNA fragment. In transcription, TFIIH has an essential role in transcription initiation. When the pre-initiation complex (PIC) has been established, TFIIH is required for promoter opening and promoter escape. Phosphorylation of the C-terminal tail (CTD) of the largest subunit of RNA polymerase II by the kinase module CAK controls the initiation of transcription.</text>
</comment>
<dbReference type="GO" id="GO:0005675">
    <property type="term" value="C:transcription factor TFIIH holo complex"/>
    <property type="evidence" value="ECO:0007669"/>
    <property type="project" value="UniProtKB-UniRule"/>
</dbReference>
<proteinExistence type="inferred from homology"/>
<evidence type="ECO:0000313" key="12">
    <source>
        <dbReference type="EMBL" id="CAI0445294.1"/>
    </source>
</evidence>
<dbReference type="GO" id="GO:0006289">
    <property type="term" value="P:nucleotide-excision repair"/>
    <property type="evidence" value="ECO:0007669"/>
    <property type="project" value="UniProtKB-UniRule"/>
</dbReference>
<dbReference type="PANTHER" id="PTHR12831:SF0">
    <property type="entry name" value="GENERAL TRANSCRIPTION FACTOR IIH SUBUNIT 3"/>
    <property type="match status" value="1"/>
</dbReference>
<dbReference type="EMBL" id="CAMGYJ010000007">
    <property type="protein sequence ID" value="CAI0445294.1"/>
    <property type="molecule type" value="Genomic_DNA"/>
</dbReference>
<name>A0AAV0MH14_9ROSI</name>
<keyword evidence="3 11" id="KW-0479">Metal-binding</keyword>
<dbReference type="AlphaFoldDB" id="A0AAV0MH14"/>
<evidence type="ECO:0000256" key="3">
    <source>
        <dbReference type="ARBA" id="ARBA00022723"/>
    </source>
</evidence>
<keyword evidence="5 11" id="KW-0863">Zinc-finger</keyword>
<dbReference type="GO" id="GO:0008270">
    <property type="term" value="F:zinc ion binding"/>
    <property type="evidence" value="ECO:0007669"/>
    <property type="project" value="UniProtKB-KW"/>
</dbReference>
<evidence type="ECO:0000256" key="2">
    <source>
        <dbReference type="ARBA" id="ARBA00005273"/>
    </source>
</evidence>
<reference evidence="12" key="1">
    <citation type="submission" date="2022-08" db="EMBL/GenBank/DDBJ databases">
        <authorList>
            <person name="Gutierrez-Valencia J."/>
        </authorList>
    </citation>
    <scope>NUCLEOTIDE SEQUENCE</scope>
</reference>
<dbReference type="PANTHER" id="PTHR12831">
    <property type="entry name" value="TRANSCRIPTION INITIATION FACTOR IIH TFIIH , POLYPEPTIDE 3-RELATED"/>
    <property type="match status" value="1"/>
</dbReference>
<sequence>MASLPSKQISDDVSLLVVLIDTNPFFWSTSLSSLNFHQFVSHLLVFLDLIVLLSQLNQIVVIAAGHYSCDYIYDSSLDTNQVSREGELPTLYSFVLQRLEEFVSKDENSGAKKAAFPEKRVSSLLSGSLSMPLCCIFSL</sequence>
<keyword evidence="8 11" id="KW-0804">Transcription</keyword>
<evidence type="ECO:0000313" key="13">
    <source>
        <dbReference type="Proteomes" id="UP001154282"/>
    </source>
</evidence>
<organism evidence="12 13">
    <name type="scientific">Linum tenue</name>
    <dbReference type="NCBI Taxonomy" id="586396"/>
    <lineage>
        <taxon>Eukaryota</taxon>
        <taxon>Viridiplantae</taxon>
        <taxon>Streptophyta</taxon>
        <taxon>Embryophyta</taxon>
        <taxon>Tracheophyta</taxon>
        <taxon>Spermatophyta</taxon>
        <taxon>Magnoliopsida</taxon>
        <taxon>eudicotyledons</taxon>
        <taxon>Gunneridae</taxon>
        <taxon>Pentapetalae</taxon>
        <taxon>rosids</taxon>
        <taxon>fabids</taxon>
        <taxon>Malpighiales</taxon>
        <taxon>Linaceae</taxon>
        <taxon>Linum</taxon>
    </lineage>
</organism>
<evidence type="ECO:0000256" key="6">
    <source>
        <dbReference type="ARBA" id="ARBA00022833"/>
    </source>
</evidence>
<dbReference type="InterPro" id="IPR036465">
    <property type="entry name" value="vWFA_dom_sf"/>
</dbReference>